<dbReference type="AlphaFoldDB" id="A0A830HFD4"/>
<gene>
    <name evidence="7" type="ORF">PPROV_000419300</name>
</gene>
<evidence type="ECO:0000256" key="3">
    <source>
        <dbReference type="ARBA" id="ARBA00022840"/>
    </source>
</evidence>
<dbReference type="InterPro" id="IPR020575">
    <property type="entry name" value="Hsp90_N"/>
</dbReference>
<comment type="similarity">
    <text evidence="1">Belongs to the heat shock protein 90 family.</text>
</comment>
<feature type="binding site" evidence="5">
    <location>
        <position position="127"/>
    </location>
    <ligand>
        <name>ATP</name>
        <dbReference type="ChEBI" id="CHEBI:30616"/>
    </ligand>
</feature>
<dbReference type="FunFam" id="3.40.50.11260:FF:000005">
    <property type="entry name" value="Heat shock protein 90"/>
    <property type="match status" value="1"/>
</dbReference>
<dbReference type="SUPFAM" id="SSF55874">
    <property type="entry name" value="ATPase domain of HSP90 chaperone/DNA topoisomerase II/histidine kinase"/>
    <property type="match status" value="1"/>
</dbReference>
<dbReference type="FunFam" id="1.20.120.790:FF:000001">
    <property type="entry name" value="Heat shock protein 90 alpha"/>
    <property type="match status" value="1"/>
</dbReference>
<dbReference type="PANTHER" id="PTHR11528">
    <property type="entry name" value="HEAT SHOCK PROTEIN 90 FAMILY MEMBER"/>
    <property type="match status" value="1"/>
</dbReference>
<name>A0A830HFD4_9CHLO</name>
<keyword evidence="3 5" id="KW-0067">ATP-binding</keyword>
<evidence type="ECO:0000313" key="8">
    <source>
        <dbReference type="Proteomes" id="UP000660262"/>
    </source>
</evidence>
<dbReference type="Pfam" id="PF00183">
    <property type="entry name" value="HSP90"/>
    <property type="match status" value="1"/>
</dbReference>
<sequence>MLTTSRRLHSALSSFHRQSSFAVSMPCLSTLRASARPPARLVHAVGSRHHHQQSRRVFGGNGYGLLRVSGSPLSTPPVSFALRAATSDAPSESGTFEYQAETSRLMDLIVNSLYSNKDIFLRELVSNASDALDKMRFYSVTDASALGDTPDLEIKIKADPENRTLTITDTGIGMSREQLQENLGTIARSGTAKFSEMLKEQQASGEDSSNLIGRFGVGFYSSFLVADRVTVRTKSNDDGTQWKWESEVGSTSFTINADESDEKLGRGTQITLHLKEDAAVYAEATKLGELLKTYSEFISFPIKLWSSKTEPMSIVDDEETKKAKDDALAELIKEREEKKAKGEEVPDDLPSLDDVDVQDVMKTEYETKWDYAVQNQNQPIWTRSKSDVTKEEYNQFFKTTFREFLDPLAHNHFSVEGTIEFKGLIYVPGMAPFDQQDAMGGNRLKNIKLFVRRVFISDEFDSDLVPRYLNFIKGVVDSNDLPLNVSREILQESRIVRVIRKQLVRKTLDMLKEIAGRESSDDYATFWESFGKNIKLGVIEDSDNRDDLAQLLRFASSKSDGGALRSLSEYVADMKEGQKAIYYLAADSTEAAKKMPFLEKLVKDGYEVLYLTEPIDEVAVTNLVKFDEKDLVDVSKEDLGLETSEEEKAKEEETAKEFKPFTDWLAEVYGAKVEKVVVSNRLADTPCVLVTSKFGWSANMERIMKAQAMGDARAMEYMRGKRIMEINPESAVMQQLKQKFEQNKDDEVARRMADVCFDTALLTSGFDLEDPMEFATNVYKLMGEDGGSAPSSEAVEPEVV</sequence>
<organism evidence="7 8">
    <name type="scientific">Pycnococcus provasolii</name>
    <dbReference type="NCBI Taxonomy" id="41880"/>
    <lineage>
        <taxon>Eukaryota</taxon>
        <taxon>Viridiplantae</taxon>
        <taxon>Chlorophyta</taxon>
        <taxon>Pseudoscourfieldiophyceae</taxon>
        <taxon>Pseudoscourfieldiales</taxon>
        <taxon>Pycnococcaceae</taxon>
        <taxon>Pycnococcus</taxon>
    </lineage>
</organism>
<evidence type="ECO:0000256" key="4">
    <source>
        <dbReference type="ARBA" id="ARBA00023186"/>
    </source>
</evidence>
<protein>
    <submittedName>
        <fullName evidence="7">Heat Shock Protein</fullName>
    </submittedName>
</protein>
<dbReference type="SMART" id="SM00387">
    <property type="entry name" value="HATPase_c"/>
    <property type="match status" value="1"/>
</dbReference>
<dbReference type="PROSITE" id="PS00298">
    <property type="entry name" value="HSP90"/>
    <property type="match status" value="1"/>
</dbReference>
<dbReference type="Gene3D" id="3.30.230.80">
    <property type="match status" value="1"/>
</dbReference>
<dbReference type="Gene3D" id="3.40.50.11260">
    <property type="match status" value="1"/>
</dbReference>
<dbReference type="PIRSF" id="PIRSF002583">
    <property type="entry name" value="Hsp90"/>
    <property type="match status" value="1"/>
</dbReference>
<dbReference type="EMBL" id="BNJQ01000010">
    <property type="protein sequence ID" value="GHP05442.1"/>
    <property type="molecule type" value="Genomic_DNA"/>
</dbReference>
<dbReference type="InterPro" id="IPR019805">
    <property type="entry name" value="Heat_shock_protein_90_CS"/>
</dbReference>
<feature type="binding site" evidence="5">
    <location>
        <begin position="189"/>
        <end position="190"/>
    </location>
    <ligand>
        <name>ATP</name>
        <dbReference type="ChEBI" id="CHEBI:30616"/>
    </ligand>
</feature>
<dbReference type="SUPFAM" id="SSF110942">
    <property type="entry name" value="HSP90 C-terminal domain"/>
    <property type="match status" value="1"/>
</dbReference>
<feature type="binding site" evidence="5">
    <location>
        <position position="182"/>
    </location>
    <ligand>
        <name>ATP</name>
        <dbReference type="ChEBI" id="CHEBI:30616"/>
    </ligand>
</feature>
<dbReference type="InterPro" id="IPR001404">
    <property type="entry name" value="Hsp90_fam"/>
</dbReference>
<dbReference type="Proteomes" id="UP000660262">
    <property type="component" value="Unassembled WGS sequence"/>
</dbReference>
<keyword evidence="4" id="KW-0143">Chaperone</keyword>
<dbReference type="OrthoDB" id="28737at2759"/>
<dbReference type="GO" id="GO:0140662">
    <property type="term" value="F:ATP-dependent protein folding chaperone"/>
    <property type="evidence" value="ECO:0007669"/>
    <property type="project" value="InterPro"/>
</dbReference>
<evidence type="ECO:0000256" key="2">
    <source>
        <dbReference type="ARBA" id="ARBA00022741"/>
    </source>
</evidence>
<feature type="binding site" evidence="5">
    <location>
        <position position="174"/>
    </location>
    <ligand>
        <name>ATP</name>
        <dbReference type="ChEBI" id="CHEBI:30616"/>
    </ligand>
</feature>
<proteinExistence type="inferred from homology"/>
<dbReference type="NCBIfam" id="NF003555">
    <property type="entry name" value="PRK05218.1"/>
    <property type="match status" value="1"/>
</dbReference>
<dbReference type="InterPro" id="IPR036890">
    <property type="entry name" value="HATPase_C_sf"/>
</dbReference>
<dbReference type="FunFam" id="3.30.565.10:FF:000005">
    <property type="entry name" value="Heat shock protein 90"/>
    <property type="match status" value="1"/>
</dbReference>
<dbReference type="Gene3D" id="3.30.565.10">
    <property type="entry name" value="Histidine kinase-like ATPase, C-terminal domain"/>
    <property type="match status" value="1"/>
</dbReference>
<dbReference type="HAMAP" id="MF_00505">
    <property type="entry name" value="HSP90"/>
    <property type="match status" value="1"/>
</dbReference>
<dbReference type="InterPro" id="IPR020568">
    <property type="entry name" value="Ribosomal_Su5_D2-typ_SF"/>
</dbReference>
<dbReference type="Gene3D" id="1.20.120.790">
    <property type="entry name" value="Heat shock protein 90, C-terminal domain"/>
    <property type="match status" value="1"/>
</dbReference>
<evidence type="ECO:0000256" key="1">
    <source>
        <dbReference type="ARBA" id="ARBA00008239"/>
    </source>
</evidence>
<reference evidence="7" key="1">
    <citation type="submission" date="2020-10" db="EMBL/GenBank/DDBJ databases">
        <title>Unveiling of a novel bifunctional photoreceptor, Dualchrome1, isolated from a cosmopolitan green alga.</title>
        <authorList>
            <person name="Suzuki S."/>
            <person name="Kawachi M."/>
        </authorList>
    </citation>
    <scope>NUCLEOTIDE SEQUENCE</scope>
    <source>
        <strain evidence="7">NIES 2893</strain>
    </source>
</reference>
<feature type="binding site" evidence="5">
    <location>
        <position position="487"/>
    </location>
    <ligand>
        <name>ATP</name>
        <dbReference type="ChEBI" id="CHEBI:30616"/>
    </ligand>
</feature>
<dbReference type="GO" id="GO:0051082">
    <property type="term" value="F:unfolded protein binding"/>
    <property type="evidence" value="ECO:0007669"/>
    <property type="project" value="InterPro"/>
</dbReference>
<dbReference type="SUPFAM" id="SSF54211">
    <property type="entry name" value="Ribosomal protein S5 domain 2-like"/>
    <property type="match status" value="1"/>
</dbReference>
<evidence type="ECO:0000259" key="6">
    <source>
        <dbReference type="SMART" id="SM00387"/>
    </source>
</evidence>
<feature type="binding site" evidence="5">
    <location>
        <position position="169"/>
    </location>
    <ligand>
        <name>ATP</name>
        <dbReference type="ChEBI" id="CHEBI:30616"/>
    </ligand>
</feature>
<keyword evidence="7" id="KW-0346">Stress response</keyword>
<keyword evidence="8" id="KW-1185">Reference proteome</keyword>
<accession>A0A830HFD4</accession>
<dbReference type="InterPro" id="IPR003594">
    <property type="entry name" value="HATPase_dom"/>
</dbReference>
<evidence type="ECO:0000313" key="7">
    <source>
        <dbReference type="EMBL" id="GHP05442.1"/>
    </source>
</evidence>
<comment type="caution">
    <text evidence="7">The sequence shown here is derived from an EMBL/GenBank/DDBJ whole genome shotgun (WGS) entry which is preliminary data.</text>
</comment>
<dbReference type="PRINTS" id="PR00775">
    <property type="entry name" value="HEATSHOCK90"/>
</dbReference>
<keyword evidence="2 5" id="KW-0547">Nucleotide-binding</keyword>
<feature type="binding site" evidence="5">
    <location>
        <position position="123"/>
    </location>
    <ligand>
        <name>ATP</name>
        <dbReference type="ChEBI" id="CHEBI:30616"/>
    </ligand>
</feature>
<dbReference type="FunFam" id="3.30.230.80:FF:000001">
    <property type="entry name" value="Heat shock protein 90 alpha"/>
    <property type="match status" value="1"/>
</dbReference>
<dbReference type="InterPro" id="IPR037196">
    <property type="entry name" value="HSP90_C"/>
</dbReference>
<evidence type="ECO:0000256" key="5">
    <source>
        <dbReference type="PIRSR" id="PIRSR002583-1"/>
    </source>
</evidence>
<dbReference type="Pfam" id="PF13589">
    <property type="entry name" value="HATPase_c_3"/>
    <property type="match status" value="1"/>
</dbReference>
<feature type="domain" description="Histidine kinase/HSP90-like ATPase" evidence="6">
    <location>
        <begin position="116"/>
        <end position="278"/>
    </location>
</feature>
<dbReference type="GO" id="GO:0005524">
    <property type="term" value="F:ATP binding"/>
    <property type="evidence" value="ECO:0007669"/>
    <property type="project" value="UniProtKB-KW"/>
</dbReference>
<feature type="binding site" evidence="5">
    <location>
        <position position="268"/>
    </location>
    <ligand>
        <name>ATP</name>
        <dbReference type="ChEBI" id="CHEBI:30616"/>
    </ligand>
</feature>
<dbReference type="GO" id="GO:0016887">
    <property type="term" value="F:ATP hydrolysis activity"/>
    <property type="evidence" value="ECO:0007669"/>
    <property type="project" value="InterPro"/>
</dbReference>
<dbReference type="CDD" id="cd16927">
    <property type="entry name" value="HATPase_Hsp90-like"/>
    <property type="match status" value="1"/>
</dbReference>